<evidence type="ECO:0000313" key="7">
    <source>
        <dbReference type="EMBL" id="UZJ32840.1"/>
    </source>
</evidence>
<dbReference type="Gene3D" id="1.10.357.10">
    <property type="entry name" value="Tetracycline Repressor, domain 2"/>
    <property type="match status" value="1"/>
</dbReference>
<feature type="DNA-binding region" description="H-T-H motif" evidence="4">
    <location>
        <begin position="48"/>
        <end position="67"/>
    </location>
</feature>
<accession>A0ABY6PHB9</accession>
<dbReference type="PROSITE" id="PS50977">
    <property type="entry name" value="HTH_TETR_2"/>
    <property type="match status" value="1"/>
</dbReference>
<dbReference type="RefSeq" id="WP_265364059.1">
    <property type="nucleotide sequence ID" value="NZ_CP110636.1"/>
</dbReference>
<evidence type="ECO:0000256" key="1">
    <source>
        <dbReference type="ARBA" id="ARBA00023015"/>
    </source>
</evidence>
<evidence type="ECO:0000259" key="6">
    <source>
        <dbReference type="PROSITE" id="PS50977"/>
    </source>
</evidence>
<evidence type="ECO:0000256" key="3">
    <source>
        <dbReference type="ARBA" id="ARBA00023163"/>
    </source>
</evidence>
<dbReference type="SUPFAM" id="SSF46689">
    <property type="entry name" value="Homeodomain-like"/>
    <property type="match status" value="1"/>
</dbReference>
<feature type="region of interest" description="Disordered" evidence="5">
    <location>
        <begin position="1"/>
        <end position="26"/>
    </location>
</feature>
<evidence type="ECO:0000256" key="2">
    <source>
        <dbReference type="ARBA" id="ARBA00023125"/>
    </source>
</evidence>
<name>A0ABY6PHB9_9ACTN</name>
<dbReference type="PANTHER" id="PTHR30055:SF151">
    <property type="entry name" value="TRANSCRIPTIONAL REGULATORY PROTEIN"/>
    <property type="match status" value="1"/>
</dbReference>
<evidence type="ECO:0000256" key="5">
    <source>
        <dbReference type="SAM" id="MobiDB-lite"/>
    </source>
</evidence>
<feature type="domain" description="HTH tetR-type" evidence="6">
    <location>
        <begin position="25"/>
        <end position="85"/>
    </location>
</feature>
<sequence length="237" mass="25733">MADAAKEPAPPLVWTKDRRTPRRQAPSVEQIVRTALAIADAEGLPAVSMRRVAAELRSGTASLYRYVASRDELLDLMINEVHGAEEPPALTGEWRTDLGNVARQVRAGLLRHPWLGTELTGRPALGAHSLRHHEVALTAAGALTPDITLATRVVDTVLAYVHGAATHELAESRAQQRTGLTKEQWRASVGPYMREVIEGGGYPQLARRVIEAEDTGPDERFEFGLRCVLDGLGALSA</sequence>
<proteinExistence type="predicted"/>
<dbReference type="EMBL" id="CP110636">
    <property type="protein sequence ID" value="UZJ32840.1"/>
    <property type="molecule type" value="Genomic_DNA"/>
</dbReference>
<dbReference type="InterPro" id="IPR009057">
    <property type="entry name" value="Homeodomain-like_sf"/>
</dbReference>
<keyword evidence="1" id="KW-0805">Transcription regulation</keyword>
<dbReference type="InterPro" id="IPR036271">
    <property type="entry name" value="Tet_transcr_reg_TetR-rel_C_sf"/>
</dbReference>
<dbReference type="PANTHER" id="PTHR30055">
    <property type="entry name" value="HTH-TYPE TRANSCRIPTIONAL REGULATOR RUTR"/>
    <property type="match status" value="1"/>
</dbReference>
<dbReference type="InterPro" id="IPR004111">
    <property type="entry name" value="Repressor_TetR_C"/>
</dbReference>
<organism evidence="7 8">
    <name type="scientific">Streptomyces endophytica</name>
    <dbReference type="NCBI Taxonomy" id="2991496"/>
    <lineage>
        <taxon>Bacteria</taxon>
        <taxon>Bacillati</taxon>
        <taxon>Actinomycetota</taxon>
        <taxon>Actinomycetes</taxon>
        <taxon>Kitasatosporales</taxon>
        <taxon>Streptomycetaceae</taxon>
        <taxon>Streptomyces</taxon>
    </lineage>
</organism>
<keyword evidence="8" id="KW-1185">Reference proteome</keyword>
<dbReference type="InterPro" id="IPR001647">
    <property type="entry name" value="HTH_TetR"/>
</dbReference>
<dbReference type="Proteomes" id="UP001164959">
    <property type="component" value="Chromosome"/>
</dbReference>
<keyword evidence="3" id="KW-0804">Transcription</keyword>
<dbReference type="SUPFAM" id="SSF48498">
    <property type="entry name" value="Tetracyclin repressor-like, C-terminal domain"/>
    <property type="match status" value="1"/>
</dbReference>
<dbReference type="Gene3D" id="1.10.10.60">
    <property type="entry name" value="Homeodomain-like"/>
    <property type="match status" value="1"/>
</dbReference>
<protein>
    <submittedName>
        <fullName evidence="7">TetR/AcrR family transcriptional regulator</fullName>
    </submittedName>
</protein>
<dbReference type="Pfam" id="PF02909">
    <property type="entry name" value="TetR_C_1"/>
    <property type="match status" value="1"/>
</dbReference>
<evidence type="ECO:0000256" key="4">
    <source>
        <dbReference type="PROSITE-ProRule" id="PRU00335"/>
    </source>
</evidence>
<gene>
    <name evidence="7" type="ORF">OJ254_24320</name>
</gene>
<keyword evidence="2 4" id="KW-0238">DNA-binding</keyword>
<dbReference type="Pfam" id="PF00440">
    <property type="entry name" value="TetR_N"/>
    <property type="match status" value="1"/>
</dbReference>
<reference evidence="7" key="1">
    <citation type="submission" date="2022-11" db="EMBL/GenBank/DDBJ databases">
        <title>Identification and genomic analyses of a novel endophytic actinobacterium Streptomyces endophytica sp. nov. with potential for biocontrol of Yam anthracnose.</title>
        <authorList>
            <person name="Huang X."/>
        </authorList>
    </citation>
    <scope>NUCLEOTIDE SEQUENCE</scope>
    <source>
        <strain evidence="7">HNM0140</strain>
    </source>
</reference>
<evidence type="ECO:0000313" key="8">
    <source>
        <dbReference type="Proteomes" id="UP001164959"/>
    </source>
</evidence>
<dbReference type="InterPro" id="IPR050109">
    <property type="entry name" value="HTH-type_TetR-like_transc_reg"/>
</dbReference>